<dbReference type="OrthoDB" id="9804264at2"/>
<dbReference type="Gene3D" id="3.40.640.10">
    <property type="entry name" value="Type I PLP-dependent aspartate aminotransferase-like (Major domain)"/>
    <property type="match status" value="1"/>
</dbReference>
<evidence type="ECO:0000256" key="2">
    <source>
        <dbReference type="ARBA" id="ARBA00022576"/>
    </source>
</evidence>
<dbReference type="InterPro" id="IPR015421">
    <property type="entry name" value="PyrdxlP-dep_Trfase_major"/>
</dbReference>
<dbReference type="EMBL" id="CP042266">
    <property type="protein sequence ID" value="QDY80282.1"/>
    <property type="molecule type" value="Genomic_DNA"/>
</dbReference>
<dbReference type="AlphaFoldDB" id="A0A5B8INR1"/>
<sequence length="432" mass="47477">MCCDRRIARRSGWQAGHRPAPMTFTARERSMPQSESAGSVAPDLDGFEAIPKTGIERARHLMESGALYRYVSADPYKCEVSLLEKEFAEYLGSRFALAVNSCGSALRIAMLCSGVRAGDRVLSSGFTYTAVPSAIVGIGAVPVLVECDENLCIDTVDLERKIESGGRYLLLSHMRGHISDMESITALCRRHGVKLIEDSAHGLGASFAGKPAGRFGEIGCFSTQSHKLLNAGEGGLLVTDDEEIIAKAVLYSGSQETFWQRHFTQSPHFARLQNKIPNLSLRMNNVSAALLRAQLTEIDKRLIGYRQRYRTLTALVAQSPYIGVPKAMPEVSRSPDTLQFHLLFDGDGTNRFVARLADKGVHVKLFGAPGNPRFFKSWEYIDGIRDVHLPNTERILKATADLRLPGYLTDADVRWIAETMCSVAHEVGASQS</sequence>
<organism evidence="7 8">
    <name type="scientific">Streptomyces qinzhouensis</name>
    <dbReference type="NCBI Taxonomy" id="2599401"/>
    <lineage>
        <taxon>Bacteria</taxon>
        <taxon>Bacillati</taxon>
        <taxon>Actinomycetota</taxon>
        <taxon>Actinomycetes</taxon>
        <taxon>Kitasatosporales</taxon>
        <taxon>Streptomycetaceae</taxon>
        <taxon>Streptomyces</taxon>
    </lineage>
</organism>
<evidence type="ECO:0000313" key="7">
    <source>
        <dbReference type="EMBL" id="QDY80282.1"/>
    </source>
</evidence>
<name>A0A5B8INR1_9ACTN</name>
<keyword evidence="4 6" id="KW-0663">Pyridoxal phosphate</keyword>
<dbReference type="GO" id="GO:0030170">
    <property type="term" value="F:pyridoxal phosphate binding"/>
    <property type="evidence" value="ECO:0007669"/>
    <property type="project" value="TreeGrafter"/>
</dbReference>
<evidence type="ECO:0000256" key="6">
    <source>
        <dbReference type="RuleBase" id="RU004508"/>
    </source>
</evidence>
<dbReference type="Pfam" id="PF01041">
    <property type="entry name" value="DegT_DnrJ_EryC1"/>
    <property type="match status" value="1"/>
</dbReference>
<keyword evidence="2 7" id="KW-0032">Aminotransferase</keyword>
<dbReference type="SUPFAM" id="SSF53383">
    <property type="entry name" value="PLP-dependent transferases"/>
    <property type="match status" value="1"/>
</dbReference>
<dbReference type="GO" id="GO:0008483">
    <property type="term" value="F:transaminase activity"/>
    <property type="evidence" value="ECO:0007669"/>
    <property type="project" value="UniProtKB-KW"/>
</dbReference>
<evidence type="ECO:0000313" key="8">
    <source>
        <dbReference type="Proteomes" id="UP000320580"/>
    </source>
</evidence>
<comment type="similarity">
    <text evidence="5">Belongs to the DegT/DnrJ/EryC1 family. L-glutamine:2-deoxy-scyllo-inosose/scyllo-inosose aminotransferase subfamily.</text>
</comment>
<dbReference type="InterPro" id="IPR015424">
    <property type="entry name" value="PyrdxlP-dep_Trfase"/>
</dbReference>
<evidence type="ECO:0000256" key="3">
    <source>
        <dbReference type="ARBA" id="ARBA00022679"/>
    </source>
</evidence>
<evidence type="ECO:0000256" key="4">
    <source>
        <dbReference type="ARBA" id="ARBA00022898"/>
    </source>
</evidence>
<dbReference type="GO" id="GO:0000271">
    <property type="term" value="P:polysaccharide biosynthetic process"/>
    <property type="evidence" value="ECO:0007669"/>
    <property type="project" value="TreeGrafter"/>
</dbReference>
<dbReference type="KEGG" id="sqz:FQU76_31440"/>
<keyword evidence="3 7" id="KW-0808">Transferase</keyword>
<dbReference type="InterPro" id="IPR015422">
    <property type="entry name" value="PyrdxlP-dep_Trfase_small"/>
</dbReference>
<accession>A0A5B8INR1</accession>
<keyword evidence="8" id="KW-1185">Reference proteome</keyword>
<dbReference type="Proteomes" id="UP000320580">
    <property type="component" value="Chromosome"/>
</dbReference>
<dbReference type="Gene3D" id="3.90.1150.10">
    <property type="entry name" value="Aspartate Aminotransferase, domain 1"/>
    <property type="match status" value="1"/>
</dbReference>
<evidence type="ECO:0000256" key="1">
    <source>
        <dbReference type="ARBA" id="ARBA00001933"/>
    </source>
</evidence>
<dbReference type="PANTHER" id="PTHR30244:SF34">
    <property type="entry name" value="DTDP-4-AMINO-4,6-DIDEOXYGALACTOSE TRANSAMINASE"/>
    <property type="match status" value="1"/>
</dbReference>
<evidence type="ECO:0000256" key="5">
    <source>
        <dbReference type="ARBA" id="ARBA00038398"/>
    </source>
</evidence>
<protein>
    <submittedName>
        <fullName evidence="7">Aminotransferase class I/II-fold pyridoxal phosphate-dependent enzyme</fullName>
    </submittedName>
</protein>
<dbReference type="PANTHER" id="PTHR30244">
    <property type="entry name" value="TRANSAMINASE"/>
    <property type="match status" value="1"/>
</dbReference>
<gene>
    <name evidence="7" type="ORF">FQU76_31440</name>
</gene>
<proteinExistence type="inferred from homology"/>
<reference evidence="7 8" key="1">
    <citation type="submission" date="2019-07" db="EMBL/GenBank/DDBJ databases">
        <authorList>
            <person name="Zhu P."/>
        </authorList>
    </citation>
    <scope>NUCLEOTIDE SEQUENCE [LARGE SCALE GENOMIC DNA]</scope>
    <source>
        <strain evidence="7 8">SSL-25</strain>
    </source>
</reference>
<comment type="cofactor">
    <cofactor evidence="1">
        <name>pyridoxal 5'-phosphate</name>
        <dbReference type="ChEBI" id="CHEBI:597326"/>
    </cofactor>
</comment>
<dbReference type="InterPro" id="IPR000653">
    <property type="entry name" value="DegT/StrS_aminotransferase"/>
</dbReference>